<feature type="transmembrane region" description="Helical" evidence="9">
    <location>
        <begin position="239"/>
        <end position="262"/>
    </location>
</feature>
<comment type="subcellular location">
    <subcellularLocation>
        <location evidence="1 9">Cell membrane</location>
        <topology evidence="1 9">Multi-pass membrane protein</topology>
    </subcellularLocation>
</comment>
<evidence type="ECO:0000256" key="1">
    <source>
        <dbReference type="ARBA" id="ARBA00004651"/>
    </source>
</evidence>
<reference evidence="10 11" key="1">
    <citation type="submission" date="2019-06" db="EMBL/GenBank/DDBJ databases">
        <title>Genomic insights into carbon and energy metabolism of Deferribacter autotrophicus revealed new metabolic traits in the phylum Deferribacteres.</title>
        <authorList>
            <person name="Slobodkin A.I."/>
            <person name="Slobodkina G.B."/>
            <person name="Allioux M."/>
            <person name="Alain K."/>
            <person name="Jebbar M."/>
            <person name="Shadrin V."/>
            <person name="Kublanov I.V."/>
            <person name="Toshchakov S.V."/>
            <person name="Bonch-Osmolovskaya E.A."/>
        </authorList>
    </citation>
    <scope>NUCLEOTIDE SEQUENCE [LARGE SCALE GENOMIC DNA]</scope>
    <source>
        <strain evidence="10 11">SL50</strain>
    </source>
</reference>
<dbReference type="InterPro" id="IPR004485">
    <property type="entry name" value="Cobalamin_biosynth_CobD/CbiB"/>
</dbReference>
<name>A0A5A8F3E4_9BACT</name>
<evidence type="ECO:0000256" key="7">
    <source>
        <dbReference type="ARBA" id="ARBA00022989"/>
    </source>
</evidence>
<sequence length="309" mass="34927">MIDPLILAVLLDIIFGELPNRFHPVALNGRMISYYEKIFYKVENRVFGGTFLFIASQLTVLSVIYLLSKMFKGNQFLLFSFKTFVFYSFLSIKGMKDHAMEIFYLLFHDVEEAKKRLKYIVSRDVDGMDEEKIVKSVVESVGENFNDAFFAPIIYAAVFGVYGIAFYRVANTLDAMVGYRNEKYEKFGKFSAKMDDILNYVSARLQVVPLILSAGLLFKRSKEAFNAFLKFRNALSSPNAGCGISIFAGALNITLGGDTYYFGKLIKKPDIVGGDEKVTPFKILDAVELYFSAAILTLIFYAVLKLLCV</sequence>
<protein>
    <recommendedName>
        <fullName evidence="9">Cobalamin biosynthesis protein CobD</fullName>
    </recommendedName>
</protein>
<evidence type="ECO:0000256" key="2">
    <source>
        <dbReference type="ARBA" id="ARBA00004953"/>
    </source>
</evidence>
<dbReference type="RefSeq" id="WP_149266820.1">
    <property type="nucleotide sequence ID" value="NZ_VFJB01000006.1"/>
</dbReference>
<dbReference type="EMBL" id="VFJB01000006">
    <property type="protein sequence ID" value="KAA0257847.1"/>
    <property type="molecule type" value="Genomic_DNA"/>
</dbReference>
<keyword evidence="4 9" id="KW-1003">Cell membrane</keyword>
<dbReference type="GO" id="GO:0009236">
    <property type="term" value="P:cobalamin biosynthetic process"/>
    <property type="evidence" value="ECO:0007669"/>
    <property type="project" value="UniProtKB-UniRule"/>
</dbReference>
<evidence type="ECO:0000313" key="11">
    <source>
        <dbReference type="Proteomes" id="UP000322876"/>
    </source>
</evidence>
<keyword evidence="5 9" id="KW-0169">Cobalamin biosynthesis</keyword>
<organism evidence="10 11">
    <name type="scientific">Deferribacter autotrophicus</name>
    <dbReference type="NCBI Taxonomy" id="500465"/>
    <lineage>
        <taxon>Bacteria</taxon>
        <taxon>Pseudomonadati</taxon>
        <taxon>Deferribacterota</taxon>
        <taxon>Deferribacteres</taxon>
        <taxon>Deferribacterales</taxon>
        <taxon>Deferribacteraceae</taxon>
        <taxon>Deferribacter</taxon>
    </lineage>
</organism>
<feature type="transmembrane region" description="Helical" evidence="9">
    <location>
        <begin position="73"/>
        <end position="90"/>
    </location>
</feature>
<evidence type="ECO:0000256" key="8">
    <source>
        <dbReference type="ARBA" id="ARBA00023136"/>
    </source>
</evidence>
<keyword evidence="7 9" id="KW-1133">Transmembrane helix</keyword>
<keyword evidence="6 9" id="KW-0812">Transmembrane</keyword>
<dbReference type="PANTHER" id="PTHR34308:SF1">
    <property type="entry name" value="COBALAMIN BIOSYNTHESIS PROTEIN CBIB"/>
    <property type="match status" value="1"/>
</dbReference>
<dbReference type="PANTHER" id="PTHR34308">
    <property type="entry name" value="COBALAMIN BIOSYNTHESIS PROTEIN CBIB"/>
    <property type="match status" value="1"/>
</dbReference>
<keyword evidence="8 9" id="KW-0472">Membrane</keyword>
<comment type="pathway">
    <text evidence="2 9">Cofactor biosynthesis; adenosylcobalamin biosynthesis.</text>
</comment>
<dbReference type="AlphaFoldDB" id="A0A5A8F3E4"/>
<proteinExistence type="inferred from homology"/>
<evidence type="ECO:0000313" key="10">
    <source>
        <dbReference type="EMBL" id="KAA0257847.1"/>
    </source>
</evidence>
<gene>
    <name evidence="9 10" type="primary">cobD</name>
    <name evidence="10" type="ORF">FHQ18_08875</name>
</gene>
<dbReference type="OrthoDB" id="9811967at2"/>
<dbReference type="GO" id="GO:0015420">
    <property type="term" value="F:ABC-type vitamin B12 transporter activity"/>
    <property type="evidence" value="ECO:0007669"/>
    <property type="project" value="UniProtKB-UniRule"/>
</dbReference>
<dbReference type="Proteomes" id="UP000322876">
    <property type="component" value="Unassembled WGS sequence"/>
</dbReference>
<evidence type="ECO:0000256" key="4">
    <source>
        <dbReference type="ARBA" id="ARBA00022475"/>
    </source>
</evidence>
<comment type="caution">
    <text evidence="10">The sequence shown here is derived from an EMBL/GenBank/DDBJ whole genome shotgun (WGS) entry which is preliminary data.</text>
</comment>
<evidence type="ECO:0000256" key="3">
    <source>
        <dbReference type="ARBA" id="ARBA00006263"/>
    </source>
</evidence>
<feature type="transmembrane region" description="Helical" evidence="9">
    <location>
        <begin position="149"/>
        <end position="170"/>
    </location>
</feature>
<comment type="similarity">
    <text evidence="3 9">Belongs to the CobD/CbiB family.</text>
</comment>
<dbReference type="UniPathway" id="UPA00148"/>
<evidence type="ECO:0000256" key="6">
    <source>
        <dbReference type="ARBA" id="ARBA00022692"/>
    </source>
</evidence>
<evidence type="ECO:0000256" key="5">
    <source>
        <dbReference type="ARBA" id="ARBA00022573"/>
    </source>
</evidence>
<dbReference type="NCBIfam" id="TIGR00380">
    <property type="entry name" value="cobal_cbiB"/>
    <property type="match status" value="1"/>
</dbReference>
<evidence type="ECO:0000256" key="9">
    <source>
        <dbReference type="HAMAP-Rule" id="MF_00024"/>
    </source>
</evidence>
<dbReference type="HAMAP" id="MF_00024">
    <property type="entry name" value="CobD_CbiB"/>
    <property type="match status" value="1"/>
</dbReference>
<keyword evidence="11" id="KW-1185">Reference proteome</keyword>
<feature type="transmembrane region" description="Helical" evidence="9">
    <location>
        <begin position="289"/>
        <end position="308"/>
    </location>
</feature>
<feature type="transmembrane region" description="Helical" evidence="9">
    <location>
        <begin position="46"/>
        <end position="67"/>
    </location>
</feature>
<dbReference type="GO" id="GO:0048472">
    <property type="term" value="F:threonine-phosphate decarboxylase activity"/>
    <property type="evidence" value="ECO:0007669"/>
    <property type="project" value="InterPro"/>
</dbReference>
<accession>A0A5A8F3E4</accession>
<comment type="function">
    <text evidence="9">Converts cobyric acid to cobinamide by the addition of aminopropanol on the F carboxylic group.</text>
</comment>
<dbReference type="Pfam" id="PF03186">
    <property type="entry name" value="CobD_Cbib"/>
    <property type="match status" value="1"/>
</dbReference>
<dbReference type="GO" id="GO:0005886">
    <property type="term" value="C:plasma membrane"/>
    <property type="evidence" value="ECO:0007669"/>
    <property type="project" value="UniProtKB-SubCell"/>
</dbReference>